<dbReference type="AlphaFoldDB" id="A0A934N752"/>
<protein>
    <submittedName>
        <fullName evidence="2">IclR family transcriptional regulator</fullName>
    </submittedName>
</protein>
<feature type="non-terminal residue" evidence="2">
    <location>
        <position position="1"/>
    </location>
</feature>
<dbReference type="InterPro" id="IPR050707">
    <property type="entry name" value="HTH_MetabolicPath_Reg"/>
</dbReference>
<dbReference type="Proteomes" id="UP000612893">
    <property type="component" value="Unassembled WGS sequence"/>
</dbReference>
<dbReference type="InterPro" id="IPR014757">
    <property type="entry name" value="Tscrpt_reg_IclR_C"/>
</dbReference>
<name>A0A934N752_9BACT</name>
<dbReference type="GO" id="GO:0003700">
    <property type="term" value="F:DNA-binding transcription factor activity"/>
    <property type="evidence" value="ECO:0007669"/>
    <property type="project" value="TreeGrafter"/>
</dbReference>
<dbReference type="SUPFAM" id="SSF55781">
    <property type="entry name" value="GAF domain-like"/>
    <property type="match status" value="1"/>
</dbReference>
<evidence type="ECO:0000313" key="3">
    <source>
        <dbReference type="Proteomes" id="UP000612893"/>
    </source>
</evidence>
<dbReference type="PANTHER" id="PTHR30136">
    <property type="entry name" value="HELIX-TURN-HELIX TRANSCRIPTIONAL REGULATOR, ICLR FAMILY"/>
    <property type="match status" value="1"/>
</dbReference>
<dbReference type="GO" id="GO:0045892">
    <property type="term" value="P:negative regulation of DNA-templated transcription"/>
    <property type="evidence" value="ECO:0007669"/>
    <property type="project" value="TreeGrafter"/>
</dbReference>
<feature type="domain" description="IclR-ED" evidence="1">
    <location>
        <begin position="1"/>
        <end position="136"/>
    </location>
</feature>
<dbReference type="Gene3D" id="3.30.450.40">
    <property type="match status" value="1"/>
</dbReference>
<organism evidence="2 3">
    <name type="scientific">Candidatus Nephthysia bennettiae</name>
    <dbReference type="NCBI Taxonomy" id="3127016"/>
    <lineage>
        <taxon>Bacteria</taxon>
        <taxon>Bacillati</taxon>
        <taxon>Candidatus Dormiibacterota</taxon>
        <taxon>Candidatus Dormibacteria</taxon>
        <taxon>Candidatus Dormibacterales</taxon>
        <taxon>Candidatus Dormibacteraceae</taxon>
        <taxon>Candidatus Nephthysia</taxon>
    </lineage>
</organism>
<gene>
    <name evidence="2" type="ORF">JF922_00645</name>
</gene>
<keyword evidence="3" id="KW-1185">Reference proteome</keyword>
<dbReference type="RefSeq" id="WP_338198412.1">
    <property type="nucleotide sequence ID" value="NZ_JAEKNR010000011.1"/>
</dbReference>
<sequence>DRAEGFHSLRLRIGLGEPRPLHATAAGKLYLAQLDDARLESVLRGATFAAYTPKTITDARRLRADLREIRARGFAKTLEEHLEGVIGIAAPVCNAHGDFSAAITMALPKARFERNQETLVARVLLAARTVSERLGWREGAAAAAARTTT</sequence>
<evidence type="ECO:0000259" key="1">
    <source>
        <dbReference type="PROSITE" id="PS51078"/>
    </source>
</evidence>
<accession>A0A934N752</accession>
<dbReference type="PANTHER" id="PTHR30136:SF35">
    <property type="entry name" value="HTH-TYPE TRANSCRIPTIONAL REGULATOR RV1719"/>
    <property type="match status" value="1"/>
</dbReference>
<dbReference type="Pfam" id="PF01614">
    <property type="entry name" value="IclR_C"/>
    <property type="match status" value="1"/>
</dbReference>
<comment type="caution">
    <text evidence="2">The sequence shown here is derived from an EMBL/GenBank/DDBJ whole genome shotgun (WGS) entry which is preliminary data.</text>
</comment>
<evidence type="ECO:0000313" key="2">
    <source>
        <dbReference type="EMBL" id="MBJ7596583.1"/>
    </source>
</evidence>
<dbReference type="PROSITE" id="PS51078">
    <property type="entry name" value="ICLR_ED"/>
    <property type="match status" value="1"/>
</dbReference>
<dbReference type="InterPro" id="IPR029016">
    <property type="entry name" value="GAF-like_dom_sf"/>
</dbReference>
<dbReference type="EMBL" id="JAEKNR010000011">
    <property type="protein sequence ID" value="MBJ7596583.1"/>
    <property type="molecule type" value="Genomic_DNA"/>
</dbReference>
<dbReference type="GO" id="GO:0003677">
    <property type="term" value="F:DNA binding"/>
    <property type="evidence" value="ECO:0007669"/>
    <property type="project" value="TreeGrafter"/>
</dbReference>
<proteinExistence type="predicted"/>
<reference evidence="2" key="1">
    <citation type="submission" date="2020-10" db="EMBL/GenBank/DDBJ databases">
        <title>Ca. Dormibacterota MAGs.</title>
        <authorList>
            <person name="Montgomery K."/>
        </authorList>
    </citation>
    <scope>NUCLEOTIDE SEQUENCE [LARGE SCALE GENOMIC DNA]</scope>
    <source>
        <strain evidence="2">SC8812_S17_10</strain>
    </source>
</reference>